<dbReference type="EMBL" id="MVFC01000008">
    <property type="protein sequence ID" value="OON80155.1"/>
    <property type="molecule type" value="Genomic_DNA"/>
</dbReference>
<evidence type="ECO:0000256" key="1">
    <source>
        <dbReference type="SAM" id="MobiDB-lite"/>
    </source>
</evidence>
<reference evidence="2 3" key="1">
    <citation type="submission" date="2017-02" db="EMBL/GenBank/DDBJ databases">
        <title>Draft Genome Sequence of Streptomyces tsukubaensis F601, a Producer of the immunosuppressant tacrolimus FK506.</title>
        <authorList>
            <person name="Zong G."/>
            <person name="Zhong C."/>
            <person name="Fu J."/>
            <person name="Qin R."/>
            <person name="Cao G."/>
        </authorList>
    </citation>
    <scope>NUCLEOTIDE SEQUENCE [LARGE SCALE GENOMIC DNA]</scope>
    <source>
        <strain evidence="2 3">F601</strain>
    </source>
</reference>
<dbReference type="AlphaFoldDB" id="A0A1V4AB28"/>
<comment type="caution">
    <text evidence="2">The sequence shown here is derived from an EMBL/GenBank/DDBJ whole genome shotgun (WGS) entry which is preliminary data.</text>
</comment>
<organism evidence="2 3">
    <name type="scientific">Streptomyces tsukubensis</name>
    <dbReference type="NCBI Taxonomy" id="83656"/>
    <lineage>
        <taxon>Bacteria</taxon>
        <taxon>Bacillati</taxon>
        <taxon>Actinomycetota</taxon>
        <taxon>Actinomycetes</taxon>
        <taxon>Kitasatosporales</taxon>
        <taxon>Streptomycetaceae</taxon>
        <taxon>Streptomyces</taxon>
    </lineage>
</organism>
<name>A0A1V4AB28_9ACTN</name>
<protein>
    <submittedName>
        <fullName evidence="2">Uncharacterized protein</fullName>
    </submittedName>
</protein>
<accession>A0A1V4AB28</accession>
<feature type="region of interest" description="Disordered" evidence="1">
    <location>
        <begin position="76"/>
        <end position="95"/>
    </location>
</feature>
<sequence length="95" mass="9474">MSPCGVRIGASAGGRIREQLRGSFVPWAGFLSVEFTHEADGTACGSTEVDRKACPTSAPGAGGGAGITVRLAMPLTGTGTAAGRPSGRGDTPVRE</sequence>
<evidence type="ECO:0000313" key="2">
    <source>
        <dbReference type="EMBL" id="OON80155.1"/>
    </source>
</evidence>
<proteinExistence type="predicted"/>
<dbReference type="Proteomes" id="UP000190539">
    <property type="component" value="Unassembled WGS sequence"/>
</dbReference>
<gene>
    <name evidence="2" type="ORF">B1H18_13370</name>
</gene>
<evidence type="ECO:0000313" key="3">
    <source>
        <dbReference type="Proteomes" id="UP000190539"/>
    </source>
</evidence>
<keyword evidence="3" id="KW-1185">Reference proteome</keyword>